<feature type="transmembrane region" description="Helical" evidence="2">
    <location>
        <begin position="881"/>
        <end position="900"/>
    </location>
</feature>
<comment type="caution">
    <text evidence="3">The sequence shown here is derived from an EMBL/GenBank/DDBJ whole genome shotgun (WGS) entry which is preliminary data.</text>
</comment>
<feature type="transmembrane region" description="Helical" evidence="2">
    <location>
        <begin position="1010"/>
        <end position="1036"/>
    </location>
</feature>
<dbReference type="Gene3D" id="3.30.70.1440">
    <property type="entry name" value="Multidrug efflux transporter AcrB pore domain"/>
    <property type="match status" value="1"/>
</dbReference>
<dbReference type="SUPFAM" id="SSF82866">
    <property type="entry name" value="Multidrug efflux transporter AcrB transmembrane domain"/>
    <property type="match status" value="2"/>
</dbReference>
<dbReference type="PRINTS" id="PR00702">
    <property type="entry name" value="ACRIFLAVINRP"/>
</dbReference>
<organism evidence="3 4">
    <name type="scientific">Candidatus Nitrobium versatile</name>
    <dbReference type="NCBI Taxonomy" id="2884831"/>
    <lineage>
        <taxon>Bacteria</taxon>
        <taxon>Pseudomonadati</taxon>
        <taxon>Nitrospirota</taxon>
        <taxon>Nitrospiria</taxon>
        <taxon>Nitrospirales</taxon>
        <taxon>Nitrospiraceae</taxon>
        <taxon>Candidatus Nitrobium</taxon>
    </lineage>
</organism>
<proteinExistence type="predicted"/>
<dbReference type="PANTHER" id="PTHR32063:SF0">
    <property type="entry name" value="SWARMING MOTILITY PROTEIN SWRC"/>
    <property type="match status" value="1"/>
</dbReference>
<evidence type="ECO:0000256" key="1">
    <source>
        <dbReference type="SAM" id="MobiDB-lite"/>
    </source>
</evidence>
<name>A0A953JBV7_9BACT</name>
<keyword evidence="2" id="KW-0472">Membrane</keyword>
<dbReference type="SUPFAM" id="SSF82714">
    <property type="entry name" value="Multidrug efflux transporter AcrB TolC docking domain, DN and DC subdomains"/>
    <property type="match status" value="2"/>
</dbReference>
<feature type="transmembrane region" description="Helical" evidence="2">
    <location>
        <begin position="981"/>
        <end position="998"/>
    </location>
</feature>
<dbReference type="GO" id="GO:0042910">
    <property type="term" value="F:xenobiotic transmembrane transporter activity"/>
    <property type="evidence" value="ECO:0007669"/>
    <property type="project" value="TreeGrafter"/>
</dbReference>
<dbReference type="Gene3D" id="3.30.2090.10">
    <property type="entry name" value="Multidrug efflux transporter AcrB TolC docking domain, DN and DC subdomains"/>
    <property type="match status" value="2"/>
</dbReference>
<feature type="transmembrane region" description="Helical" evidence="2">
    <location>
        <begin position="385"/>
        <end position="410"/>
    </location>
</feature>
<gene>
    <name evidence="3" type="ORF">K8I29_13080</name>
</gene>
<reference evidence="3" key="1">
    <citation type="journal article" date="2021" name="bioRxiv">
        <title>Unraveling nitrogen, sulfur and carbon metabolic pathways and microbial community transcriptional responses to substrate deprivation and toxicity stresses in a bioreactor mimicking anoxic brackish coastal sediment conditions.</title>
        <authorList>
            <person name="Martins P.D."/>
            <person name="Echeveste M.J."/>
            <person name="Arshad A."/>
            <person name="Kurth J."/>
            <person name="Ouboter H."/>
            <person name="Jetten M.S.M."/>
            <person name="Welte C.U."/>
        </authorList>
    </citation>
    <scope>NUCLEOTIDE SEQUENCE</scope>
    <source>
        <strain evidence="3">MAG_39</strain>
    </source>
</reference>
<feature type="transmembrane region" description="Helical" evidence="2">
    <location>
        <begin position="12"/>
        <end position="31"/>
    </location>
</feature>
<dbReference type="InterPro" id="IPR027463">
    <property type="entry name" value="AcrB_DN_DC_subdom"/>
</dbReference>
<feature type="transmembrane region" description="Helical" evidence="2">
    <location>
        <begin position="333"/>
        <end position="352"/>
    </location>
</feature>
<dbReference type="EMBL" id="JAIOIV010000105">
    <property type="protein sequence ID" value="MBZ0157132.1"/>
    <property type="molecule type" value="Genomic_DNA"/>
</dbReference>
<dbReference type="InterPro" id="IPR001036">
    <property type="entry name" value="Acrflvin-R"/>
</dbReference>
<dbReference type="GO" id="GO:0005886">
    <property type="term" value="C:plasma membrane"/>
    <property type="evidence" value="ECO:0007669"/>
    <property type="project" value="TreeGrafter"/>
</dbReference>
<dbReference type="PANTHER" id="PTHR32063">
    <property type="match status" value="1"/>
</dbReference>
<dbReference type="Pfam" id="PF00873">
    <property type="entry name" value="ACR_tran"/>
    <property type="match status" value="1"/>
</dbReference>
<feature type="transmembrane region" description="Helical" evidence="2">
    <location>
        <begin position="907"/>
        <end position="927"/>
    </location>
</feature>
<dbReference type="AlphaFoldDB" id="A0A953JBV7"/>
<feature type="region of interest" description="Disordered" evidence="1">
    <location>
        <begin position="1057"/>
        <end position="1076"/>
    </location>
</feature>
<dbReference type="Gene3D" id="1.20.1640.10">
    <property type="entry name" value="Multidrug efflux transporter AcrB transmembrane domain"/>
    <property type="match status" value="2"/>
</dbReference>
<evidence type="ECO:0000256" key="2">
    <source>
        <dbReference type="SAM" id="Phobius"/>
    </source>
</evidence>
<feature type="transmembrane region" description="Helical" evidence="2">
    <location>
        <begin position="431"/>
        <end position="453"/>
    </location>
</feature>
<feature type="transmembrane region" description="Helical" evidence="2">
    <location>
        <begin position="459"/>
        <end position="481"/>
    </location>
</feature>
<dbReference type="Gene3D" id="3.30.70.1430">
    <property type="entry name" value="Multidrug efflux transporter AcrB pore domain"/>
    <property type="match status" value="2"/>
</dbReference>
<evidence type="ECO:0000313" key="3">
    <source>
        <dbReference type="EMBL" id="MBZ0157132.1"/>
    </source>
</evidence>
<keyword evidence="2" id="KW-1133">Transmembrane helix</keyword>
<accession>A0A953JBV7</accession>
<dbReference type="SUPFAM" id="SSF82693">
    <property type="entry name" value="Multidrug efflux transporter AcrB pore domain, PN1, PN2, PC1 and PC2 subdomains"/>
    <property type="match status" value="3"/>
</dbReference>
<keyword evidence="2" id="KW-0812">Transmembrane</keyword>
<feature type="transmembrane region" description="Helical" evidence="2">
    <location>
        <begin position="933"/>
        <end position="951"/>
    </location>
</feature>
<dbReference type="Gene3D" id="3.30.70.1320">
    <property type="entry name" value="Multidrug efflux transporter AcrB pore domain like"/>
    <property type="match status" value="1"/>
</dbReference>
<protein>
    <submittedName>
        <fullName evidence="3">Efflux RND transporter permease subunit</fullName>
    </submittedName>
</protein>
<sequence length="1076" mass="117541">MQKLAEISIRRPVFASMLILALCVIGAASYFRLGVDRFPSVDLPTVTIRTQLPGATAEEVETEISKRIEEAVNTIEGINELRSISGPGSSVVIVTFNLSRDIDAAAQDVRDRVAAVLRSLPDDATPPLIAKSDNDSQPVLTVALSGDRALRELTELAGKVVKVRLERSAGVGEVRIVGGLGRAMNIWIEADRLEAYRLPVTVVREAIIRQNADTVGGNVTHGTHEETLRTVGRLADAKAFNDLVVTTIDGAPVRIRDIGWAEDGTKEQRSTARLNGEPTVILEVRRQSGANTVAVIEGVRKSLAAAEGELPAGLGLTVIQDQSRYIYAALHEINTHLILGSILACLVVFAFMRNWRSTVIAAVAIPASVVSTFGMMWALDFTLNSVTMLALVLMVGVVIDDAIVVLENIFRFVEEKGMRPFEAARAATADIGLAVMATTLSLVVIFIPVSFMSSISGRFLYQFGITAAVAVMVSLLVSFTLTPMMSARMLRTGGADSRSGEGAPRSRTGFYRKIDAGYVWLLAFAIRHRLLVASLSLAVILSTVPLYKLLRQDYLPGNVDEGEFNVQVSAPQGMSLAGMDAIMRVVEKEIRNVPGVRMVLTTAGGGFLGGVNEGRVYVRLTPHEERVFSLGLLIRNTLAGKPLDTFRKTLSQKEIMQMVRKRLKKLSDVRTSVRNLVGFNIGGGSFEIDFVLRGPDLTALASYAESLRDRADTLGIVDADTTLKLDRPELRLTLDRARADDFGIDPGRIGSAIRLLVGGEEEVSRFRDPAVNEDYDVQLRLREEDRADPSIIGRLFVSRNDGSLVRLDNVARIEEVKSASRIDRLDRQREVRLRASIASGYGLADRLEALRTTVAGMNLPATYTMAVSGRGRELERTFDEFIWAFALSIIFMYMILASQFENLVHPFTILLSLPLTVPFALLSLWITGNTLNLYSALGILVLFGVVKKNAILQIDHMNNLRAAGMERTAAILQGNRDRLRPILMTTLTFVAGMIPLAVGTGPGAEERRVIAVVVIGGQTLALLLTLLATPVVYSLLDDLGFAFTRWRRPLPGKMMKARQLQAKDAEETDGQGKNRK</sequence>
<dbReference type="Proteomes" id="UP000705867">
    <property type="component" value="Unassembled WGS sequence"/>
</dbReference>
<feature type="transmembrane region" description="Helical" evidence="2">
    <location>
        <begin position="359"/>
        <end position="379"/>
    </location>
</feature>
<reference evidence="3" key="2">
    <citation type="submission" date="2021-08" db="EMBL/GenBank/DDBJ databases">
        <authorList>
            <person name="Dalcin Martins P."/>
        </authorList>
    </citation>
    <scope>NUCLEOTIDE SEQUENCE</scope>
    <source>
        <strain evidence="3">MAG_39</strain>
    </source>
</reference>
<evidence type="ECO:0000313" key="4">
    <source>
        <dbReference type="Proteomes" id="UP000705867"/>
    </source>
</evidence>